<evidence type="ECO:0000256" key="5">
    <source>
        <dbReference type="ARBA" id="ARBA00093792"/>
    </source>
</evidence>
<dbReference type="EMBL" id="PZFK01000005">
    <property type="protein sequence ID" value="PTI30400.1"/>
    <property type="molecule type" value="Genomic_DNA"/>
</dbReference>
<protein>
    <recommendedName>
        <fullName evidence="5">Immunodominant staphylococcal antigen B</fullName>
    </recommendedName>
</protein>
<evidence type="ECO:0000256" key="6">
    <source>
        <dbReference type="SAM" id="SignalP"/>
    </source>
</evidence>
<organism evidence="7 9">
    <name type="scientific">Mammaliicoccus vitulinus</name>
    <dbReference type="NCBI Taxonomy" id="71237"/>
    <lineage>
        <taxon>Bacteria</taxon>
        <taxon>Bacillati</taxon>
        <taxon>Bacillota</taxon>
        <taxon>Bacilli</taxon>
        <taxon>Bacillales</taxon>
        <taxon>Staphylococcaceae</taxon>
        <taxon>Mammaliicoccus</taxon>
    </lineage>
</organism>
<keyword evidence="2" id="KW-0964">Secreted</keyword>
<dbReference type="RefSeq" id="WP_016912976.1">
    <property type="nucleotide sequence ID" value="NZ_BMDF01000008.1"/>
</dbReference>
<dbReference type="STRING" id="1167632.GCA_000286335_02319"/>
<dbReference type="Proteomes" id="UP000241209">
    <property type="component" value="Unassembled WGS sequence"/>
</dbReference>
<evidence type="ECO:0000256" key="3">
    <source>
        <dbReference type="ARBA" id="ARBA00022729"/>
    </source>
</evidence>
<evidence type="ECO:0000256" key="2">
    <source>
        <dbReference type="ARBA" id="ARBA00022525"/>
    </source>
</evidence>
<reference evidence="7 9" key="1">
    <citation type="journal article" date="2016" name="Front. Microbiol.">
        <title>Comprehensive Phylogenetic Analysis of Bovine Non-aureus Staphylococci Species Based on Whole-Genome Sequencing.</title>
        <authorList>
            <person name="Naushad S."/>
            <person name="Barkema H.W."/>
            <person name="Luby C."/>
            <person name="Condas L.A."/>
            <person name="Nobrega D.B."/>
            <person name="Carson D.A."/>
            <person name="De Buck J."/>
        </authorList>
    </citation>
    <scope>NUCLEOTIDE SEQUENCE [LARGE SCALE GENOMIC DNA]</scope>
    <source>
        <strain evidence="7 9">SNUC 2204</strain>
    </source>
</reference>
<dbReference type="InterPro" id="IPR058086">
    <property type="entry name" value="IsaB"/>
</dbReference>
<evidence type="ECO:0000313" key="7">
    <source>
        <dbReference type="EMBL" id="PTI30400.1"/>
    </source>
</evidence>
<dbReference type="AlphaFoldDB" id="A0A2T4PVD9"/>
<sequence>MNKFSKIFVSSGLALASVFTVGAASNGNTVEAASDSNMESQASQPYTSYYNGYASYDPGFFITDTFKKGFESGNFSLNGYETPAHEDYAKEHQDEAKNINLYDQNLNVYSNYGLDANAQPTNANQFNLSIDDVRESYGFDYTKTGSPRSIVGQYSYDLNGYKIAFTSDGNGMITKIDFYTIVE</sequence>
<comment type="similarity">
    <text evidence="4">Belongs to the IsaB family.</text>
</comment>
<reference evidence="8 10" key="3">
    <citation type="submission" date="2021-02" db="EMBL/GenBank/DDBJ databases">
        <title>FDA dAtabase for Regulatory Grade micrObial Sequences (FDA-ARGOS): Supporting development and validation of Infectious Disease Dx tests.</title>
        <authorList>
            <person name="Sproer C."/>
            <person name="Gronow S."/>
            <person name="Severitt S."/>
            <person name="Schroder I."/>
            <person name="Tallon L."/>
            <person name="Sadzewicz L."/>
            <person name="Zhao X."/>
            <person name="Boylan J."/>
            <person name="Ott S."/>
            <person name="Bowen H."/>
            <person name="Vavikolanu K."/>
            <person name="Mehta A."/>
            <person name="Aluvathingal J."/>
            <person name="Nadendla S."/>
            <person name="Lowell S."/>
            <person name="Myers T."/>
            <person name="Yan Y."/>
            <person name="Sichtig H."/>
        </authorList>
    </citation>
    <scope>NUCLEOTIDE SEQUENCE [LARGE SCALE GENOMIC DNA]</scope>
    <source>
        <strain evidence="8 10">FDAARGOS_1207</strain>
    </source>
</reference>
<feature type="chain" id="PRO_5039361900" description="Immunodominant staphylococcal antigen B" evidence="6">
    <location>
        <begin position="24"/>
        <end position="183"/>
    </location>
</feature>
<proteinExistence type="inferred from homology"/>
<dbReference type="NCBIfam" id="NF047686">
    <property type="entry name" value="IsaB_fam"/>
    <property type="match status" value="1"/>
</dbReference>
<evidence type="ECO:0000313" key="8">
    <source>
        <dbReference type="EMBL" id="QRO85764.1"/>
    </source>
</evidence>
<keyword evidence="3 6" id="KW-0732">Signal</keyword>
<dbReference type="GeneID" id="64117920"/>
<reference evidence="7" key="2">
    <citation type="submission" date="2018-03" db="EMBL/GenBank/DDBJ databases">
        <authorList>
            <person name="Keele B.F."/>
        </authorList>
    </citation>
    <scope>NUCLEOTIDE SEQUENCE</scope>
    <source>
        <strain evidence="7">SNUC 2204</strain>
    </source>
</reference>
<name>A0A2T4PVD9_9STAP</name>
<comment type="subcellular location">
    <subcellularLocation>
        <location evidence="1">Secreted</location>
    </subcellularLocation>
</comment>
<evidence type="ECO:0000256" key="4">
    <source>
        <dbReference type="ARBA" id="ARBA00093777"/>
    </source>
</evidence>
<keyword evidence="10" id="KW-1185">Reference proteome</keyword>
<gene>
    <name evidence="7" type="ORF">BU072_03050</name>
    <name evidence="8" type="ORF">I6J37_03430</name>
</gene>
<dbReference type="OrthoDB" id="2418508at2"/>
<accession>A0A2T4PVD9</accession>
<evidence type="ECO:0000256" key="1">
    <source>
        <dbReference type="ARBA" id="ARBA00004613"/>
    </source>
</evidence>
<feature type="signal peptide" evidence="6">
    <location>
        <begin position="1"/>
        <end position="23"/>
    </location>
</feature>
<evidence type="ECO:0000313" key="9">
    <source>
        <dbReference type="Proteomes" id="UP000241209"/>
    </source>
</evidence>
<dbReference type="Proteomes" id="UP000627155">
    <property type="component" value="Chromosome"/>
</dbReference>
<dbReference type="EMBL" id="CP069486">
    <property type="protein sequence ID" value="QRO85764.1"/>
    <property type="molecule type" value="Genomic_DNA"/>
</dbReference>
<evidence type="ECO:0000313" key="10">
    <source>
        <dbReference type="Proteomes" id="UP000627155"/>
    </source>
</evidence>